<dbReference type="PRINTS" id="PR00380">
    <property type="entry name" value="KINESINHEAVY"/>
</dbReference>
<dbReference type="FunFam" id="3.40.850.10:FF:000113">
    <property type="entry name" value="Kinesin-like protein"/>
    <property type="match status" value="1"/>
</dbReference>
<feature type="binding site" evidence="3">
    <location>
        <begin position="822"/>
        <end position="829"/>
    </location>
    <ligand>
        <name>ATP</name>
        <dbReference type="ChEBI" id="CHEBI:30616"/>
    </ligand>
</feature>
<dbReference type="AlphaFoldDB" id="A0A8J6AQX8"/>
<accession>A0A8J6AQX8</accession>
<feature type="compositionally biased region" description="Acidic residues" evidence="5">
    <location>
        <begin position="265"/>
        <end position="275"/>
    </location>
</feature>
<feature type="region of interest" description="Disordered" evidence="5">
    <location>
        <begin position="203"/>
        <end position="225"/>
    </location>
</feature>
<feature type="compositionally biased region" description="Basic and acidic residues" evidence="5">
    <location>
        <begin position="451"/>
        <end position="464"/>
    </location>
</feature>
<feature type="region of interest" description="Disordered" evidence="5">
    <location>
        <begin position="259"/>
        <end position="313"/>
    </location>
</feature>
<comment type="similarity">
    <text evidence="3">Belongs to the TRAFAC class myosin-kinesin ATPase superfamily. Kinesin family.</text>
</comment>
<reference evidence="7" key="1">
    <citation type="submission" date="2021-05" db="EMBL/GenBank/DDBJ databases">
        <title>A free-living protist that lacks canonical eukaryotic 1 DNA replication and segregation systems.</title>
        <authorList>
            <person name="Salas-Leiva D.E."/>
            <person name="Tromer E.C."/>
            <person name="Curtis B.A."/>
            <person name="Jerlstrom-Hultqvist J."/>
            <person name="Kolisko M."/>
            <person name="Yi Z."/>
            <person name="Salas-Leiva J.S."/>
            <person name="Gallot-Lavallee L."/>
            <person name="Kops G.J.P.L."/>
            <person name="Archibald J.M."/>
            <person name="Simpson A.G.B."/>
            <person name="Roger A.J."/>
        </authorList>
    </citation>
    <scope>NUCLEOTIDE SEQUENCE</scope>
    <source>
        <strain evidence="7">BICM</strain>
    </source>
</reference>
<dbReference type="SUPFAM" id="SSF52540">
    <property type="entry name" value="P-loop containing nucleoside triphosphate hydrolases"/>
    <property type="match status" value="1"/>
</dbReference>
<feature type="compositionally biased region" description="Acidic residues" evidence="5">
    <location>
        <begin position="127"/>
        <end position="138"/>
    </location>
</feature>
<dbReference type="InterPro" id="IPR001752">
    <property type="entry name" value="Kinesin_motor_dom"/>
</dbReference>
<keyword evidence="1 3" id="KW-0547">Nucleotide-binding</keyword>
<dbReference type="GO" id="GO:0005524">
    <property type="term" value="F:ATP binding"/>
    <property type="evidence" value="ECO:0007669"/>
    <property type="project" value="UniProtKB-UniRule"/>
</dbReference>
<evidence type="ECO:0000256" key="1">
    <source>
        <dbReference type="ARBA" id="ARBA00022741"/>
    </source>
</evidence>
<keyword evidence="2 3" id="KW-0067">ATP-binding</keyword>
<evidence type="ECO:0000256" key="5">
    <source>
        <dbReference type="SAM" id="MobiDB-lite"/>
    </source>
</evidence>
<dbReference type="OrthoDB" id="3176171at2759"/>
<dbReference type="SMART" id="SM00129">
    <property type="entry name" value="KISc"/>
    <property type="match status" value="1"/>
</dbReference>
<evidence type="ECO:0000259" key="6">
    <source>
        <dbReference type="PROSITE" id="PS50067"/>
    </source>
</evidence>
<feature type="compositionally biased region" description="Low complexity" evidence="5">
    <location>
        <begin position="276"/>
        <end position="293"/>
    </location>
</feature>
<feature type="compositionally biased region" description="Low complexity" evidence="5">
    <location>
        <begin position="467"/>
        <end position="477"/>
    </location>
</feature>
<feature type="region of interest" description="Disordered" evidence="5">
    <location>
        <begin position="449"/>
        <end position="477"/>
    </location>
</feature>
<evidence type="ECO:0000256" key="3">
    <source>
        <dbReference type="PROSITE-ProRule" id="PRU00283"/>
    </source>
</evidence>
<dbReference type="EMBL" id="JAHDYR010000053">
    <property type="protein sequence ID" value="KAG9391603.1"/>
    <property type="molecule type" value="Genomic_DNA"/>
</dbReference>
<feature type="region of interest" description="Disordered" evidence="5">
    <location>
        <begin position="362"/>
        <end position="394"/>
    </location>
</feature>
<dbReference type="InterPro" id="IPR027640">
    <property type="entry name" value="Kinesin-like_fam"/>
</dbReference>
<keyword evidence="3" id="KW-0505">Motor protein</keyword>
<dbReference type="PROSITE" id="PS00411">
    <property type="entry name" value="KINESIN_MOTOR_1"/>
    <property type="match status" value="1"/>
</dbReference>
<dbReference type="GO" id="GO:0008017">
    <property type="term" value="F:microtubule binding"/>
    <property type="evidence" value="ECO:0007669"/>
    <property type="project" value="InterPro"/>
</dbReference>
<dbReference type="InterPro" id="IPR027417">
    <property type="entry name" value="P-loop_NTPase"/>
</dbReference>
<organism evidence="7 8">
    <name type="scientific">Carpediemonas membranifera</name>
    <dbReference type="NCBI Taxonomy" id="201153"/>
    <lineage>
        <taxon>Eukaryota</taxon>
        <taxon>Metamonada</taxon>
        <taxon>Carpediemonas-like organisms</taxon>
        <taxon>Carpediemonas</taxon>
    </lineage>
</organism>
<feature type="compositionally biased region" description="Polar residues" evidence="5">
    <location>
        <begin position="85"/>
        <end position="95"/>
    </location>
</feature>
<evidence type="ECO:0000256" key="2">
    <source>
        <dbReference type="ARBA" id="ARBA00022840"/>
    </source>
</evidence>
<dbReference type="PANTHER" id="PTHR47972">
    <property type="entry name" value="KINESIN-LIKE PROTEIN KLP-3"/>
    <property type="match status" value="1"/>
</dbReference>
<feature type="coiled-coil region" evidence="4">
    <location>
        <begin position="662"/>
        <end position="720"/>
    </location>
</feature>
<feature type="coiled-coil region" evidence="4">
    <location>
        <begin position="486"/>
        <end position="610"/>
    </location>
</feature>
<keyword evidence="4" id="KW-0175">Coiled coil</keyword>
<keyword evidence="8" id="KW-1185">Reference proteome</keyword>
<feature type="region of interest" description="Disordered" evidence="5">
    <location>
        <begin position="1122"/>
        <end position="1175"/>
    </location>
</feature>
<gene>
    <name evidence="7" type="ORF">J8273_6368</name>
</gene>
<dbReference type="GO" id="GO:0007018">
    <property type="term" value="P:microtubule-based movement"/>
    <property type="evidence" value="ECO:0007669"/>
    <property type="project" value="InterPro"/>
</dbReference>
<evidence type="ECO:0000313" key="8">
    <source>
        <dbReference type="Proteomes" id="UP000717585"/>
    </source>
</evidence>
<proteinExistence type="inferred from homology"/>
<feature type="compositionally biased region" description="Basic and acidic residues" evidence="5">
    <location>
        <begin position="369"/>
        <end position="384"/>
    </location>
</feature>
<dbReference type="Proteomes" id="UP000717585">
    <property type="component" value="Unassembled WGS sequence"/>
</dbReference>
<dbReference type="InterPro" id="IPR036961">
    <property type="entry name" value="Kinesin_motor_dom_sf"/>
</dbReference>
<protein>
    <submittedName>
        <fullName evidence="7">Kinesin motor domain</fullName>
    </submittedName>
</protein>
<name>A0A8J6AQX8_9EUKA</name>
<feature type="region of interest" description="Disordered" evidence="5">
    <location>
        <begin position="54"/>
        <end position="165"/>
    </location>
</feature>
<evidence type="ECO:0000313" key="7">
    <source>
        <dbReference type="EMBL" id="KAG9391603.1"/>
    </source>
</evidence>
<comment type="caution">
    <text evidence="7">The sequence shown here is derived from an EMBL/GenBank/DDBJ whole genome shotgun (WGS) entry which is preliminary data.</text>
</comment>
<dbReference type="GO" id="GO:0003777">
    <property type="term" value="F:microtubule motor activity"/>
    <property type="evidence" value="ECO:0007669"/>
    <property type="project" value="InterPro"/>
</dbReference>
<sequence>MQQEIAYVPLALAKQKLMQLEDKHRRALKASRQRERELEAKHEKLTAEIKRLTAALDENRENSVNAPSPELQARSRSLSLEEDSPQVQATLNTSDGAAGDLSTGTNDSSDGEEHTSDELMPSHSDPEDPDETSDEESAADIAESPEPAEDDVPATPTVTVPSETAQAQADAALVAKAAQYKKNEARLQKQLKAAQEELEALKRTQAESAVPADCASAQNPEELDELRRQLEEARAELEQAWAAAEAAKAAVVTVPEVPAQSVAEPAEDGDSDSEAEAVVAPAAAEETSATTPAQPQQVDNSAETARLEAEVEAKTAQLKAVEAELEALKQTHAETTAALESARVEHGKELEALKAELAAAQAAVEEASANEKDDKKAKKAEAKHQAALAKKTTEFEKKEAKLKAELDKTASDVAALKKTHAEDTAALATAKKEHEAEVKKLKAELATTVADAEKQRVEAEKQTSKDAQAAAAANGEAVATLKKETAAVLAERAAEYEQREAGLKAELDSAAAELAALKKTHEDGTAALQQSEEAYTTEIASLKQSLAETIAQSEERVAEEQRKMEETEASLKEAAEKLAAAKEAAIAELKQQGESALAEKTAEIAEKETKYQAELKAASDELLSLKQSHANGAAALEAAKTAHAAETEKLKGQLAEAIEAGEQKLAAEREKMSQSAELLEKAAQREAELEHEMNKLQRTIKKQQKDLEKAETDLHAEQVLRKKYFNQIEDMKGKIRVYCRVRPLSGSEKERGCDNVTNITDEYTIVVKNPQGVSGVQADGNRAYTYDRCFGPDSTQRQVFGETEHIIQSALDGYNCSIFAYGQTGSGKTYTMIGPEDDEHQGIARRAIKRLFELVDRVKAKQQTSFEISCNMMELYNDQLVDLFADESSYTDDGKLKKLDIKKNYSGMVFVANAVEKVAETPQQLFDFMNFGFESRHVASTLMNAESSRSHLVFSIMIRAKNLKTGNTAVGKLSIVDLAGSERVGKSGVSGDQLREAMNINQSLSSLGAVISALTKGEAHIPYRNNKLTMLMSDSIGGNAKTLMFVNISPADYNSEETHISLAYASRVKQIKNIAEKNVETREVKFLRSQIVKLRDMLQEAGMLDEAEDSVGKLHTDISDGYVSKSGTESRRMSMLSPSGRGTPNGVRPHTPGTQPPASTPRNVKGRTLQVPGST</sequence>
<dbReference type="Gene3D" id="3.40.850.10">
    <property type="entry name" value="Kinesin motor domain"/>
    <property type="match status" value="1"/>
</dbReference>
<feature type="compositionally biased region" description="Polar residues" evidence="5">
    <location>
        <begin position="294"/>
        <end position="303"/>
    </location>
</feature>
<dbReference type="InterPro" id="IPR019821">
    <property type="entry name" value="Kinesin_motor_CS"/>
</dbReference>
<feature type="domain" description="Kinesin motor" evidence="6">
    <location>
        <begin position="734"/>
        <end position="1071"/>
    </location>
</feature>
<dbReference type="PANTHER" id="PTHR47972:SF16">
    <property type="entry name" value="KINESIN-LIKE PROTEIN"/>
    <property type="match status" value="1"/>
</dbReference>
<evidence type="ECO:0000256" key="4">
    <source>
        <dbReference type="SAM" id="Coils"/>
    </source>
</evidence>
<dbReference type="Pfam" id="PF00225">
    <property type="entry name" value="Kinesin"/>
    <property type="match status" value="1"/>
</dbReference>
<dbReference type="PROSITE" id="PS50067">
    <property type="entry name" value="KINESIN_MOTOR_2"/>
    <property type="match status" value="1"/>
</dbReference>